<comment type="caution">
    <text evidence="1">The sequence shown here is derived from an EMBL/GenBank/DDBJ whole genome shotgun (WGS) entry which is preliminary data.</text>
</comment>
<sequence length="199" mass="20860">MDALYQPNKTGFDALDELDQVDWSRLEHCYGKGVVSLGVAGGVSLAIAGDVSRSLAALRTDSSLAISDGLYSNICHQGTVYRATAYAVPFIAAVAAGNVPEGIRVPLLALLGDIAIGGSYVAPDGSYAGAVGDHVEVLVTESLATSMERLSTIRTPRLVALIQAIQSLLVQSTDARRDAVESAIDVALTPPATHWDRRP</sequence>
<organism evidence="1 4">
    <name type="scientific">Arthrobacter bambusae</name>
    <dbReference type="NCBI Taxonomy" id="1338426"/>
    <lineage>
        <taxon>Bacteria</taxon>
        <taxon>Bacillati</taxon>
        <taxon>Actinomycetota</taxon>
        <taxon>Actinomycetes</taxon>
        <taxon>Micrococcales</taxon>
        <taxon>Micrococcaceae</taxon>
        <taxon>Arthrobacter</taxon>
    </lineage>
</organism>
<keyword evidence="3" id="KW-1185">Reference proteome</keyword>
<evidence type="ECO:0000313" key="4">
    <source>
        <dbReference type="Proteomes" id="UP001242995"/>
    </source>
</evidence>
<evidence type="ECO:0000313" key="2">
    <source>
        <dbReference type="EMBL" id="MDQ0182372.1"/>
    </source>
</evidence>
<dbReference type="EMBL" id="JAUSTF010000011">
    <property type="protein sequence ID" value="MDQ0182372.1"/>
    <property type="molecule type" value="Genomic_DNA"/>
</dbReference>
<gene>
    <name evidence="1" type="ORF">J2S90_003679</name>
    <name evidence="2" type="ORF">J2S93_003824</name>
</gene>
<accession>A0AAW8DIS4</accession>
<evidence type="ECO:0000313" key="3">
    <source>
        <dbReference type="Proteomes" id="UP001230951"/>
    </source>
</evidence>
<dbReference type="RefSeq" id="WP_306963207.1">
    <property type="nucleotide sequence ID" value="NZ_JAUSRG010000013.1"/>
</dbReference>
<dbReference type="EMBL" id="JAUSRG010000013">
    <property type="protein sequence ID" value="MDP9906694.1"/>
    <property type="molecule type" value="Genomic_DNA"/>
</dbReference>
<dbReference type="Proteomes" id="UP001242995">
    <property type="component" value="Unassembled WGS sequence"/>
</dbReference>
<evidence type="ECO:0000313" key="1">
    <source>
        <dbReference type="EMBL" id="MDP9906694.1"/>
    </source>
</evidence>
<name>A0AAW8DIS4_9MICC</name>
<dbReference type="Proteomes" id="UP001230951">
    <property type="component" value="Unassembled WGS sequence"/>
</dbReference>
<reference evidence="1 3" key="1">
    <citation type="submission" date="2023-07" db="EMBL/GenBank/DDBJ databases">
        <title>Sorghum-associated microbial communities from plants grown in Nebraska, USA.</title>
        <authorList>
            <person name="Schachtman D."/>
        </authorList>
    </citation>
    <scope>NUCLEOTIDE SEQUENCE</scope>
    <source>
        <strain evidence="1">DS1006</strain>
        <strain evidence="2 3">DS1016</strain>
    </source>
</reference>
<proteinExistence type="predicted"/>
<dbReference type="AlphaFoldDB" id="A0AAW8DIS4"/>
<protein>
    <submittedName>
        <fullName evidence="1">Uncharacterized protein</fullName>
    </submittedName>
</protein>